<dbReference type="RefSeq" id="XP_018273408.1">
    <property type="nucleotide sequence ID" value="XM_018413864.1"/>
</dbReference>
<evidence type="ECO:0000313" key="2">
    <source>
        <dbReference type="EMBL" id="KPV77359.1"/>
    </source>
</evidence>
<dbReference type="AlphaFoldDB" id="A0A194S9U4"/>
<accession>A0A194S9U4</accession>
<protein>
    <submittedName>
        <fullName evidence="2">Uncharacterized protein</fullName>
    </submittedName>
</protein>
<dbReference type="GeneID" id="28974313"/>
<reference evidence="2 3" key="1">
    <citation type="journal article" date="2015" name="Front. Microbiol.">
        <title>Genome sequence of the plant growth promoting endophytic yeast Rhodotorula graminis WP1.</title>
        <authorList>
            <person name="Firrincieli A."/>
            <person name="Otillar R."/>
            <person name="Salamov A."/>
            <person name="Schmutz J."/>
            <person name="Khan Z."/>
            <person name="Redman R.S."/>
            <person name="Fleck N.D."/>
            <person name="Lindquist E."/>
            <person name="Grigoriev I.V."/>
            <person name="Doty S.L."/>
        </authorList>
    </citation>
    <scope>NUCLEOTIDE SEQUENCE [LARGE SCALE GENOMIC DNA]</scope>
    <source>
        <strain evidence="2 3">WP1</strain>
    </source>
</reference>
<feature type="region of interest" description="Disordered" evidence="1">
    <location>
        <begin position="132"/>
        <end position="153"/>
    </location>
</feature>
<evidence type="ECO:0000256" key="1">
    <source>
        <dbReference type="SAM" id="MobiDB-lite"/>
    </source>
</evidence>
<gene>
    <name evidence="2" type="ORF">RHOBADRAFT_41352</name>
</gene>
<dbReference type="EMBL" id="KQ474074">
    <property type="protein sequence ID" value="KPV77359.1"/>
    <property type="molecule type" value="Genomic_DNA"/>
</dbReference>
<sequence length="359" mass="38529">MHSARPVSRATSRSSAHESKTLLNLTNELHQLQLGAISLKVVNPALAASVRQFADRVSNGVGNWPVWNALATLRDETTSPSRPLQASVFHIVETVKLGLLHSTITSVSSMAPAFAAINHIINFGSVTNALEQAHGPSSSLPAPTVDSSDSAGSSPVSFSVSRHRLLAPSSSSSASSASYAARYAVPAFTSAPRSPLGSAKPSSTQPRLDESYAVFNAALLHLSRVRPAQPLPHDSSVEIDTAVEKLEAAVPTSAAWEALSVVKPRGALPGEETSFQQQVLERLHVLVVELGEGTLWEAELIRLQVSSILGIIDEGEKHARWQQHHARSLAKRSPVRQLVSARTAARYRVSQEDLARRWT</sequence>
<name>A0A194S9U4_RHOGW</name>
<feature type="compositionally biased region" description="Polar residues" evidence="1">
    <location>
        <begin position="132"/>
        <end position="141"/>
    </location>
</feature>
<keyword evidence="3" id="KW-1185">Reference proteome</keyword>
<organism evidence="2 3">
    <name type="scientific">Rhodotorula graminis (strain WP1)</name>
    <dbReference type="NCBI Taxonomy" id="578459"/>
    <lineage>
        <taxon>Eukaryota</taxon>
        <taxon>Fungi</taxon>
        <taxon>Dikarya</taxon>
        <taxon>Basidiomycota</taxon>
        <taxon>Pucciniomycotina</taxon>
        <taxon>Microbotryomycetes</taxon>
        <taxon>Sporidiobolales</taxon>
        <taxon>Sporidiobolaceae</taxon>
        <taxon>Rhodotorula</taxon>
    </lineage>
</organism>
<proteinExistence type="predicted"/>
<dbReference type="Proteomes" id="UP000053890">
    <property type="component" value="Unassembled WGS sequence"/>
</dbReference>
<evidence type="ECO:0000313" key="3">
    <source>
        <dbReference type="Proteomes" id="UP000053890"/>
    </source>
</evidence>